<feature type="non-terminal residue" evidence="3">
    <location>
        <position position="80"/>
    </location>
</feature>
<feature type="non-terminal residue" evidence="3">
    <location>
        <position position="1"/>
    </location>
</feature>
<sequence length="80" mass="9275">LGSVDRLHITKRLRLKNVLCLRGKKNQFFVRSPDQSLGEEVMRIKRPYACTPRVLPCQLQRLQVFAPPDELVGSVEQQWS</sequence>
<evidence type="ECO:0000313" key="3">
    <source>
        <dbReference type="EMBL" id="KOB65974.1"/>
    </source>
</evidence>
<reference evidence="3 4" key="1">
    <citation type="journal article" date="2015" name="Genome Biol. Evol.">
        <title>The genome of winter moth (Operophtera brumata) provides a genomic perspective on sexual dimorphism and phenology.</title>
        <authorList>
            <person name="Derks M.F."/>
            <person name="Smit S."/>
            <person name="Salis L."/>
            <person name="Schijlen E."/>
            <person name="Bossers A."/>
            <person name="Mateman C."/>
            <person name="Pijl A.S."/>
            <person name="de Ridder D."/>
            <person name="Groenen M.A."/>
            <person name="Visser M.E."/>
            <person name="Megens H.J."/>
        </authorList>
    </citation>
    <scope>NUCLEOTIDE SEQUENCE [LARGE SCALE GENOMIC DNA]</scope>
    <source>
        <strain evidence="3">WM2013NL</strain>
        <tissue evidence="3">Head and thorax</tissue>
    </source>
</reference>
<gene>
    <name evidence="3" type="ORF">OBRU01_21989</name>
</gene>
<dbReference type="STRING" id="104452.A0A0L7KSF6"/>
<dbReference type="Proteomes" id="UP000037510">
    <property type="component" value="Unassembled WGS sequence"/>
</dbReference>
<evidence type="ECO:0000256" key="1">
    <source>
        <dbReference type="ARBA" id="ARBA00005350"/>
    </source>
</evidence>
<comment type="cofactor">
    <cofactor evidence="2">
        <name>Ca(2+)</name>
        <dbReference type="ChEBI" id="CHEBI:29108"/>
    </cofactor>
</comment>
<dbReference type="Pfam" id="PF03803">
    <property type="entry name" value="Scramblase"/>
    <property type="match status" value="1"/>
</dbReference>
<evidence type="ECO:0000313" key="4">
    <source>
        <dbReference type="Proteomes" id="UP000037510"/>
    </source>
</evidence>
<dbReference type="EMBL" id="JTDY01006487">
    <property type="protein sequence ID" value="KOB65974.1"/>
    <property type="molecule type" value="Genomic_DNA"/>
</dbReference>
<comment type="function">
    <text evidence="2">May mediate accelerated ATP-independent bidirectional transbilayer migration of phospholipids upon binding calcium ions that results in a loss of phospholipid asymmetry in the plasma membrane.</text>
</comment>
<accession>A0A0L7KSF6</accession>
<dbReference type="GO" id="GO:0017128">
    <property type="term" value="F:phospholipid scramblase activity"/>
    <property type="evidence" value="ECO:0007669"/>
    <property type="project" value="InterPro"/>
</dbReference>
<keyword evidence="2" id="KW-0106">Calcium</keyword>
<dbReference type="InterPro" id="IPR005552">
    <property type="entry name" value="Scramblase"/>
</dbReference>
<comment type="caution">
    <text evidence="3">The sequence shown here is derived from an EMBL/GenBank/DDBJ whole genome shotgun (WGS) entry which is preliminary data.</text>
</comment>
<name>A0A0L7KSF6_OPEBR</name>
<comment type="similarity">
    <text evidence="1 2">Belongs to the phospholipid scramblase family.</text>
</comment>
<dbReference type="AlphaFoldDB" id="A0A0L7KSF6"/>
<keyword evidence="4" id="KW-1185">Reference proteome</keyword>
<organism evidence="3 4">
    <name type="scientific">Operophtera brumata</name>
    <name type="common">Winter moth</name>
    <name type="synonym">Phalaena brumata</name>
    <dbReference type="NCBI Taxonomy" id="104452"/>
    <lineage>
        <taxon>Eukaryota</taxon>
        <taxon>Metazoa</taxon>
        <taxon>Ecdysozoa</taxon>
        <taxon>Arthropoda</taxon>
        <taxon>Hexapoda</taxon>
        <taxon>Insecta</taxon>
        <taxon>Pterygota</taxon>
        <taxon>Neoptera</taxon>
        <taxon>Endopterygota</taxon>
        <taxon>Lepidoptera</taxon>
        <taxon>Glossata</taxon>
        <taxon>Ditrysia</taxon>
        <taxon>Geometroidea</taxon>
        <taxon>Geometridae</taxon>
        <taxon>Larentiinae</taxon>
        <taxon>Operophtera</taxon>
    </lineage>
</organism>
<proteinExistence type="inferred from homology"/>
<keyword evidence="2" id="KW-0564">Palmitate</keyword>
<protein>
    <recommendedName>
        <fullName evidence="2">Phospholipid scramblase</fullName>
    </recommendedName>
</protein>
<keyword evidence="2" id="KW-0449">Lipoprotein</keyword>
<evidence type="ECO:0000256" key="2">
    <source>
        <dbReference type="RuleBase" id="RU363116"/>
    </source>
</evidence>